<reference evidence="1" key="1">
    <citation type="submission" date="2022-07" db="EMBL/GenBank/DDBJ databases">
        <title>Phylogenomic reconstructions and comparative analyses of Kickxellomycotina fungi.</title>
        <authorList>
            <person name="Reynolds N.K."/>
            <person name="Stajich J.E."/>
            <person name="Barry K."/>
            <person name="Grigoriev I.V."/>
            <person name="Crous P."/>
            <person name="Smith M.E."/>
        </authorList>
    </citation>
    <scope>NUCLEOTIDE SEQUENCE</scope>
    <source>
        <strain evidence="1">CBS 190363</strain>
    </source>
</reference>
<dbReference type="Proteomes" id="UP001139981">
    <property type="component" value="Unassembled WGS sequence"/>
</dbReference>
<comment type="caution">
    <text evidence="1">The sequence shown here is derived from an EMBL/GenBank/DDBJ whole genome shotgun (WGS) entry which is preliminary data.</text>
</comment>
<keyword evidence="2" id="KW-1185">Reference proteome</keyword>
<dbReference type="EMBL" id="JANBVB010000949">
    <property type="protein sequence ID" value="KAJ2891578.1"/>
    <property type="molecule type" value="Genomic_DNA"/>
</dbReference>
<proteinExistence type="predicted"/>
<feature type="non-terminal residue" evidence="1">
    <location>
        <position position="389"/>
    </location>
</feature>
<evidence type="ECO:0000313" key="2">
    <source>
        <dbReference type="Proteomes" id="UP001139981"/>
    </source>
</evidence>
<sequence>MVKSVLLLGLVLAASSAAAATSQNSFHGYHHNHRTSVKPFGPSVRGKAHHTVYKKPVVVKAGPAHGKRHLRASHLKASDSELDGSVAVAAAYLGKQHGIPSANMKLKSVYRSEHNGVTHVYFRQVVNGLEVVNGNANVNIDRHGHVISSGNSFADSYSSPAKAPPAHKHSSDVVKDSWEAAHHMASSAFDTLVSEVTEGLEKVKDAVDRLHIGDAVADFLGGGLVIDAVRMVVGHDEAEPKGEHLVRDKRMIKNASYIGAKDAVERLAHHIKSDLLPHQLAEVELAAATNLDGEPGLELTGLPRGFAVDGKVAVQAALVKLDDGSLVETWDLTVEQDDHWWNAQINARTGKVDSLVDWANQYADESYRVYPWQVPDPSVGERVLVKNPA</sequence>
<gene>
    <name evidence="1" type="ORF">IWW38_003558</name>
</gene>
<protein>
    <submittedName>
        <fullName evidence="1">Uncharacterized protein</fullName>
    </submittedName>
</protein>
<organism evidence="1 2">
    <name type="scientific">Coemansia aciculifera</name>
    <dbReference type="NCBI Taxonomy" id="417176"/>
    <lineage>
        <taxon>Eukaryota</taxon>
        <taxon>Fungi</taxon>
        <taxon>Fungi incertae sedis</taxon>
        <taxon>Zoopagomycota</taxon>
        <taxon>Kickxellomycotina</taxon>
        <taxon>Kickxellomycetes</taxon>
        <taxon>Kickxellales</taxon>
        <taxon>Kickxellaceae</taxon>
        <taxon>Coemansia</taxon>
    </lineage>
</organism>
<accession>A0ACC1M201</accession>
<name>A0ACC1M201_9FUNG</name>
<evidence type="ECO:0000313" key="1">
    <source>
        <dbReference type="EMBL" id="KAJ2891578.1"/>
    </source>
</evidence>